<dbReference type="GO" id="GO:0042403">
    <property type="term" value="P:thyroid hormone metabolic process"/>
    <property type="evidence" value="ECO:0007669"/>
    <property type="project" value="TreeGrafter"/>
</dbReference>
<dbReference type="Gene3D" id="3.40.30.10">
    <property type="entry name" value="Glutaredoxin"/>
    <property type="match status" value="1"/>
</dbReference>
<dbReference type="InterPro" id="IPR000643">
    <property type="entry name" value="Iodothyronine_deiodinase"/>
</dbReference>
<reference evidence="2" key="1">
    <citation type="submission" date="2020-04" db="EMBL/GenBank/DDBJ databases">
        <authorList>
            <person name="Alioto T."/>
            <person name="Alioto T."/>
            <person name="Gomez Garrido J."/>
        </authorList>
    </citation>
    <scope>NUCLEOTIDE SEQUENCE</scope>
    <source>
        <strain evidence="2">A484AB</strain>
    </source>
</reference>
<dbReference type="GO" id="GO:0042446">
    <property type="term" value="P:hormone biosynthetic process"/>
    <property type="evidence" value="ECO:0007669"/>
    <property type="project" value="UniProtKB-KW"/>
</dbReference>
<keyword evidence="1" id="KW-0560">Oxidoreductase</keyword>
<dbReference type="Proteomes" id="UP001152795">
    <property type="component" value="Unassembled WGS sequence"/>
</dbReference>
<dbReference type="AlphaFoldDB" id="A0A7D9HKG2"/>
<dbReference type="SUPFAM" id="SSF52833">
    <property type="entry name" value="Thioredoxin-like"/>
    <property type="match status" value="1"/>
</dbReference>
<dbReference type="PANTHER" id="PTHR11781:SF22">
    <property type="entry name" value="TYPE I IODOTHYRONINE DEIODINASE"/>
    <property type="match status" value="1"/>
</dbReference>
<comment type="caution">
    <text evidence="2">The sequence shown here is derived from an EMBL/GenBank/DDBJ whole genome shotgun (WGS) entry which is preliminary data.</text>
</comment>
<sequence>MAISIIVQKLREFVLFLQLCLIFVIGNTLLRLSFAKRITVAIMHKAAGVTLPEHMYWNSLFTQAMMKALWDHHRLDMRRTARYGEKAPDPLLVDPSTGEEKQLLKAVDVQRLQVLAFGSYSCPVFRLKFKELQSLAKEFHSVADFSVIYINEAHPSDGWAFKDEIEIAKHQSIEDRLDAAQKFSSVYCSHTSIRMFADSMKNEASTMYGVNAIRLYVLYNETVVYEGGVGPTYYNLDEVRQAIGNRNSSYVVV</sequence>
<dbReference type="GO" id="GO:0004800">
    <property type="term" value="F:thyroxine 5'-deiodinase activity"/>
    <property type="evidence" value="ECO:0007669"/>
    <property type="project" value="InterPro"/>
</dbReference>
<accession>A0A7D9HKG2</accession>
<gene>
    <name evidence="2" type="ORF">PACLA_8A011257</name>
</gene>
<dbReference type="InterPro" id="IPR036249">
    <property type="entry name" value="Thioredoxin-like_sf"/>
</dbReference>
<keyword evidence="1" id="KW-0893">Thyroid hormones biosynthesis</keyword>
<dbReference type="OrthoDB" id="428577at2759"/>
<dbReference type="PANTHER" id="PTHR11781">
    <property type="entry name" value="IODOTHYRONINE DEIODINASE"/>
    <property type="match status" value="1"/>
</dbReference>
<proteinExistence type="inferred from homology"/>
<evidence type="ECO:0000313" key="2">
    <source>
        <dbReference type="EMBL" id="CAB3982883.1"/>
    </source>
</evidence>
<comment type="similarity">
    <text evidence="1">Belongs to the iodothyronine deiodinase family.</text>
</comment>
<protein>
    <recommendedName>
        <fullName evidence="1">Iodothyronine deiodinase</fullName>
    </recommendedName>
</protein>
<dbReference type="Pfam" id="PF00837">
    <property type="entry name" value="T4_deiodinase"/>
    <property type="match status" value="1"/>
</dbReference>
<evidence type="ECO:0000313" key="3">
    <source>
        <dbReference type="Proteomes" id="UP001152795"/>
    </source>
</evidence>
<keyword evidence="1" id="KW-0712">Selenocysteine</keyword>
<dbReference type="EMBL" id="CACRXK020000550">
    <property type="protein sequence ID" value="CAB3982883.1"/>
    <property type="molecule type" value="Genomic_DNA"/>
</dbReference>
<keyword evidence="3" id="KW-1185">Reference proteome</keyword>
<organism evidence="2 3">
    <name type="scientific">Paramuricea clavata</name>
    <name type="common">Red gorgonian</name>
    <name type="synonym">Violescent sea-whip</name>
    <dbReference type="NCBI Taxonomy" id="317549"/>
    <lineage>
        <taxon>Eukaryota</taxon>
        <taxon>Metazoa</taxon>
        <taxon>Cnidaria</taxon>
        <taxon>Anthozoa</taxon>
        <taxon>Octocorallia</taxon>
        <taxon>Malacalcyonacea</taxon>
        <taxon>Plexauridae</taxon>
        <taxon>Paramuricea</taxon>
    </lineage>
</organism>
<evidence type="ECO:0000256" key="1">
    <source>
        <dbReference type="RuleBase" id="RU000676"/>
    </source>
</evidence>
<comment type="function">
    <text evidence="1">Responsible for the deiodination of T4 (3,5,3',5'-tetraiodothyronine).</text>
</comment>
<name>A0A7D9HKG2_PARCT</name>